<dbReference type="EMBL" id="WNDQ01000073">
    <property type="protein sequence ID" value="KAF1018817.1"/>
    <property type="molecule type" value="Genomic_DNA"/>
</dbReference>
<dbReference type="Gene3D" id="3.40.50.150">
    <property type="entry name" value="Vaccinia Virus protein VP39"/>
    <property type="match status" value="1"/>
</dbReference>
<keyword evidence="1" id="KW-0489">Methyltransferase</keyword>
<gene>
    <name evidence="5" type="ORF">GAK30_03478</name>
</gene>
<evidence type="ECO:0000256" key="2">
    <source>
        <dbReference type="ARBA" id="ARBA00022679"/>
    </source>
</evidence>
<keyword evidence="3" id="KW-0949">S-adenosyl-L-methionine</keyword>
<protein>
    <recommendedName>
        <fullName evidence="4">Methyltransferase domain-containing protein</fullName>
    </recommendedName>
</protein>
<evidence type="ECO:0000256" key="1">
    <source>
        <dbReference type="ARBA" id="ARBA00022603"/>
    </source>
</evidence>
<dbReference type="AlphaFoldDB" id="A0A7V8FL71"/>
<keyword evidence="2" id="KW-0808">Transferase</keyword>
<sequence>MAQLTPRDRLVDLGSGDGRTVITAAQRGVAARGIEYNPDMVNLARQAAAAQGVTRLATFEQADISEATVVTLFLLPALNLKLRPTLLDMPAGTRILSNSFAMDDWQPDETAQVGNGCTNWCTAHKWIVPAKVAGVWQLQGKQLDGKRLALTQTYQQLQGSLNHSNTASPISNARLNGTRIQFVADGRRYTGVVAANEIRGTIDGREEWRAIR</sequence>
<organism evidence="5 6">
    <name type="scientific">Paracidovorax wautersii</name>
    <dbReference type="NCBI Taxonomy" id="1177982"/>
    <lineage>
        <taxon>Bacteria</taxon>
        <taxon>Pseudomonadati</taxon>
        <taxon>Pseudomonadota</taxon>
        <taxon>Betaproteobacteria</taxon>
        <taxon>Burkholderiales</taxon>
        <taxon>Comamonadaceae</taxon>
        <taxon>Paracidovorax</taxon>
    </lineage>
</organism>
<evidence type="ECO:0000313" key="5">
    <source>
        <dbReference type="EMBL" id="KAF1018817.1"/>
    </source>
</evidence>
<dbReference type="CDD" id="cd02440">
    <property type="entry name" value="AdoMet_MTases"/>
    <property type="match status" value="1"/>
</dbReference>
<evidence type="ECO:0000256" key="3">
    <source>
        <dbReference type="ARBA" id="ARBA00022691"/>
    </source>
</evidence>
<evidence type="ECO:0000259" key="4">
    <source>
        <dbReference type="Pfam" id="PF13847"/>
    </source>
</evidence>
<reference evidence="6" key="1">
    <citation type="journal article" date="2020" name="MBio">
        <title>Horizontal gene transfer to a defensive symbiont with a reduced genome amongst a multipartite beetle microbiome.</title>
        <authorList>
            <person name="Waterworth S.C."/>
            <person name="Florez L.V."/>
            <person name="Rees E.R."/>
            <person name="Hertweck C."/>
            <person name="Kaltenpoth M."/>
            <person name="Kwan J.C."/>
        </authorList>
    </citation>
    <scope>NUCLEOTIDE SEQUENCE [LARGE SCALE GENOMIC DNA]</scope>
</reference>
<comment type="caution">
    <text evidence="5">The sequence shown here is derived from an EMBL/GenBank/DDBJ whole genome shotgun (WGS) entry which is preliminary data.</text>
</comment>
<dbReference type="InterPro" id="IPR029063">
    <property type="entry name" value="SAM-dependent_MTases_sf"/>
</dbReference>
<proteinExistence type="predicted"/>
<name>A0A7V8FL71_9BURK</name>
<accession>A0A7V8FL71</accession>
<dbReference type="PANTHER" id="PTHR13610">
    <property type="entry name" value="METHYLTRANSFERASE DOMAIN-CONTAINING PROTEIN"/>
    <property type="match status" value="1"/>
</dbReference>
<evidence type="ECO:0000313" key="6">
    <source>
        <dbReference type="Proteomes" id="UP000461670"/>
    </source>
</evidence>
<dbReference type="InterPro" id="IPR025714">
    <property type="entry name" value="Methyltranfer_dom"/>
</dbReference>
<dbReference type="SUPFAM" id="SSF53335">
    <property type="entry name" value="S-adenosyl-L-methionine-dependent methyltransferases"/>
    <property type="match status" value="1"/>
</dbReference>
<dbReference type="GO" id="GO:0032259">
    <property type="term" value="P:methylation"/>
    <property type="evidence" value="ECO:0007669"/>
    <property type="project" value="UniProtKB-KW"/>
</dbReference>
<dbReference type="PANTHER" id="PTHR13610:SF11">
    <property type="entry name" value="METHYLTRANSFERASE DOMAIN-CONTAINING PROTEIN"/>
    <property type="match status" value="1"/>
</dbReference>
<dbReference type="InterPro" id="IPR026170">
    <property type="entry name" value="FAM173A/B"/>
</dbReference>
<dbReference type="GO" id="GO:0016279">
    <property type="term" value="F:protein-lysine N-methyltransferase activity"/>
    <property type="evidence" value="ECO:0007669"/>
    <property type="project" value="InterPro"/>
</dbReference>
<feature type="domain" description="Methyltransferase" evidence="4">
    <location>
        <begin position="8"/>
        <end position="68"/>
    </location>
</feature>
<dbReference type="Pfam" id="PF13847">
    <property type="entry name" value="Methyltransf_31"/>
    <property type="match status" value="1"/>
</dbReference>
<dbReference type="Proteomes" id="UP000461670">
    <property type="component" value="Unassembled WGS sequence"/>
</dbReference>